<dbReference type="Pfam" id="PF00092">
    <property type="entry name" value="VWA"/>
    <property type="match status" value="1"/>
</dbReference>
<dbReference type="InterPro" id="IPR013783">
    <property type="entry name" value="Ig-like_fold"/>
</dbReference>
<accession>A0A7J5Z4C6</accession>
<evidence type="ECO:0000256" key="6">
    <source>
        <dbReference type="ARBA" id="ARBA00022737"/>
    </source>
</evidence>
<dbReference type="PROSITE" id="PS50853">
    <property type="entry name" value="FN3"/>
    <property type="match status" value="2"/>
</dbReference>
<evidence type="ECO:0000313" key="14">
    <source>
        <dbReference type="Proteomes" id="UP000518266"/>
    </source>
</evidence>
<evidence type="ECO:0000259" key="11">
    <source>
        <dbReference type="PROSITE" id="PS50234"/>
    </source>
</evidence>
<dbReference type="EMBL" id="JAAKFY010000006">
    <property type="protein sequence ID" value="KAF3856343.1"/>
    <property type="molecule type" value="Genomic_DNA"/>
</dbReference>
<evidence type="ECO:0000259" key="12">
    <source>
        <dbReference type="PROSITE" id="PS50853"/>
    </source>
</evidence>
<dbReference type="InterPro" id="IPR002035">
    <property type="entry name" value="VWF_A"/>
</dbReference>
<evidence type="ECO:0000256" key="8">
    <source>
        <dbReference type="ARBA" id="ARBA00023157"/>
    </source>
</evidence>
<evidence type="ECO:0000256" key="4">
    <source>
        <dbReference type="ARBA" id="ARBA00022553"/>
    </source>
</evidence>
<reference evidence="13 14" key="1">
    <citation type="submission" date="2020-03" db="EMBL/GenBank/DDBJ databases">
        <title>Dissostichus mawsoni Genome sequencing and assembly.</title>
        <authorList>
            <person name="Park H."/>
        </authorList>
    </citation>
    <scope>NUCLEOTIDE SEQUENCE [LARGE SCALE GENOMIC DNA]</scope>
    <source>
        <strain evidence="13">DM0001</strain>
        <tissue evidence="13">Muscle</tissue>
    </source>
</reference>
<dbReference type="CDD" id="cd00063">
    <property type="entry name" value="FN3"/>
    <property type="match status" value="2"/>
</dbReference>
<keyword evidence="5" id="KW-0732">Signal</keyword>
<feature type="domain" description="Fibronectin type-III" evidence="12">
    <location>
        <begin position="192"/>
        <end position="282"/>
    </location>
</feature>
<sequence>MARKLCMFTLNCCEGDVLLLLDSSGSVANREFSRLLHFATILLRPFSLGRGHVRVGLLQVGTNPNLEFGLDVHNNQESLQKALQSVSQLQGDTNTKAALRVAQGLLTETDENMPKVLLWLTDGVEPGDVGGAMAELKAQGVSVLAVSTVHGNYQVLQRAVTPPLESHLYSVDIDDIDIITEDLREAIIKIIRAERLRVVDLTSHSAVLQWRPVLKADSGYYEISYNSLGKAGPETKRTLSGNSSWVELTNLQPDTTYTAALHPESNQRLFNTLSVNFTTLPASHHFSSLSPLPSDVLGPTVVSVSDSGSRQIRVSWGPLQPAGVQRYTVEYGAFPSGEVLTVTLPSQQNSTLLTGLQPGTQYLVTVTALPALSDLHLIPVEHQEVQVAWQANQEGLKGYWLSWERQNPHTYTSKPSISSLYLPASSRSTRLKHSHRAVECVCLRSTARAEEKGYAALQRGTQIG</sequence>
<dbReference type="PROSITE" id="PS50234">
    <property type="entry name" value="VWFA"/>
    <property type="match status" value="1"/>
</dbReference>
<proteinExistence type="predicted"/>
<dbReference type="Pfam" id="PF00041">
    <property type="entry name" value="fn3"/>
    <property type="match status" value="2"/>
</dbReference>
<keyword evidence="3" id="KW-0272">Extracellular matrix</keyword>
<protein>
    <recommendedName>
        <fullName evidence="9">von Willebrand factor A domain-containing protein 1</fullName>
    </recommendedName>
</protein>
<comment type="caution">
    <text evidence="13">The sequence shown here is derived from an EMBL/GenBank/DDBJ whole genome shotgun (WGS) entry which is preliminary data.</text>
</comment>
<keyword evidence="4" id="KW-0597">Phosphoprotein</keyword>
<dbReference type="PRINTS" id="PR00453">
    <property type="entry name" value="VWFADOMAIN"/>
</dbReference>
<dbReference type="SUPFAM" id="SSF49265">
    <property type="entry name" value="Fibronectin type III"/>
    <property type="match status" value="1"/>
</dbReference>
<dbReference type="SMART" id="SM00327">
    <property type="entry name" value="VWA"/>
    <property type="match status" value="1"/>
</dbReference>
<dbReference type="Gene3D" id="3.40.50.410">
    <property type="entry name" value="von Willebrand factor, type A domain"/>
    <property type="match status" value="1"/>
</dbReference>
<dbReference type="InterPro" id="IPR036116">
    <property type="entry name" value="FN3_sf"/>
</dbReference>
<feature type="domain" description="VWFA" evidence="11">
    <location>
        <begin position="16"/>
        <end position="187"/>
    </location>
</feature>
<dbReference type="Gene3D" id="2.60.40.10">
    <property type="entry name" value="Immunoglobulins"/>
    <property type="match status" value="2"/>
</dbReference>
<dbReference type="FunFam" id="2.60.40.10:FF:001442">
    <property type="entry name" value="von Willebrand factor A domain containing 1"/>
    <property type="match status" value="1"/>
</dbReference>
<dbReference type="InterPro" id="IPR036465">
    <property type="entry name" value="vWFA_dom_sf"/>
</dbReference>
<keyword evidence="7" id="KW-0084">Basement membrane</keyword>
<dbReference type="OrthoDB" id="9949424at2759"/>
<dbReference type="SUPFAM" id="SSF53300">
    <property type="entry name" value="vWA-like"/>
    <property type="match status" value="1"/>
</dbReference>
<evidence type="ECO:0000256" key="1">
    <source>
        <dbReference type="ARBA" id="ARBA00004302"/>
    </source>
</evidence>
<evidence type="ECO:0000313" key="13">
    <source>
        <dbReference type="EMBL" id="KAF3856343.1"/>
    </source>
</evidence>
<gene>
    <name evidence="13" type="ORF">F7725_017066</name>
</gene>
<keyword evidence="6" id="KW-0677">Repeat</keyword>
<keyword evidence="2" id="KW-0964">Secreted</keyword>
<dbReference type="PANTHER" id="PTHR24020:SF77">
    <property type="entry name" value="VON WILLEBRAND FACTOR A DOMAIN-CONTAINING PROTEIN 1"/>
    <property type="match status" value="1"/>
</dbReference>
<evidence type="ECO:0000256" key="9">
    <source>
        <dbReference type="ARBA" id="ARBA00029542"/>
    </source>
</evidence>
<dbReference type="AlphaFoldDB" id="A0A7J5Z4C6"/>
<feature type="domain" description="Fibronectin type-III" evidence="12">
    <location>
        <begin position="298"/>
        <end position="391"/>
    </location>
</feature>
<dbReference type="CDD" id="cd01450">
    <property type="entry name" value="vWFA_subfamily_ECM"/>
    <property type="match status" value="1"/>
</dbReference>
<evidence type="ECO:0000256" key="5">
    <source>
        <dbReference type="ARBA" id="ARBA00022729"/>
    </source>
</evidence>
<dbReference type="PANTHER" id="PTHR24020">
    <property type="entry name" value="COLLAGEN ALPHA"/>
    <property type="match status" value="1"/>
</dbReference>
<dbReference type="InterPro" id="IPR003961">
    <property type="entry name" value="FN3_dom"/>
</dbReference>
<name>A0A7J5Z4C6_DISMA</name>
<evidence type="ECO:0000256" key="2">
    <source>
        <dbReference type="ARBA" id="ARBA00022525"/>
    </source>
</evidence>
<evidence type="ECO:0000256" key="10">
    <source>
        <dbReference type="ARBA" id="ARBA00046169"/>
    </source>
</evidence>
<organism evidence="13 14">
    <name type="scientific">Dissostichus mawsoni</name>
    <name type="common">Antarctic cod</name>
    <dbReference type="NCBI Taxonomy" id="36200"/>
    <lineage>
        <taxon>Eukaryota</taxon>
        <taxon>Metazoa</taxon>
        <taxon>Chordata</taxon>
        <taxon>Craniata</taxon>
        <taxon>Vertebrata</taxon>
        <taxon>Euteleostomi</taxon>
        <taxon>Actinopterygii</taxon>
        <taxon>Neopterygii</taxon>
        <taxon>Teleostei</taxon>
        <taxon>Neoteleostei</taxon>
        <taxon>Acanthomorphata</taxon>
        <taxon>Eupercaria</taxon>
        <taxon>Perciformes</taxon>
        <taxon>Notothenioidei</taxon>
        <taxon>Nototheniidae</taxon>
        <taxon>Dissostichus</taxon>
    </lineage>
</organism>
<comment type="function">
    <text evidence="10">Promotes matrix assembly. Involved in the organization of skeletal muscles and in the formation of neuromuscular junctions.</text>
</comment>
<dbReference type="InterPro" id="IPR050525">
    <property type="entry name" value="ECM_Assembly_Org"/>
</dbReference>
<keyword evidence="14" id="KW-1185">Reference proteome</keyword>
<dbReference type="SMART" id="SM00060">
    <property type="entry name" value="FN3"/>
    <property type="match status" value="2"/>
</dbReference>
<keyword evidence="8" id="KW-1015">Disulfide bond</keyword>
<dbReference type="GO" id="GO:0005604">
    <property type="term" value="C:basement membrane"/>
    <property type="evidence" value="ECO:0007669"/>
    <property type="project" value="UniProtKB-SubCell"/>
</dbReference>
<dbReference type="Proteomes" id="UP000518266">
    <property type="component" value="Unassembled WGS sequence"/>
</dbReference>
<evidence type="ECO:0000256" key="7">
    <source>
        <dbReference type="ARBA" id="ARBA00022869"/>
    </source>
</evidence>
<comment type="subcellular location">
    <subcellularLocation>
        <location evidence="1">Secreted</location>
        <location evidence="1">Extracellular space</location>
        <location evidence="1">Extracellular matrix</location>
        <location evidence="1">Basement membrane</location>
    </subcellularLocation>
</comment>
<evidence type="ECO:0000256" key="3">
    <source>
        <dbReference type="ARBA" id="ARBA00022530"/>
    </source>
</evidence>